<keyword evidence="1" id="KW-0808">Transferase</keyword>
<dbReference type="EMBL" id="JACAZI010000038">
    <property type="protein sequence ID" value="KAF7328118.1"/>
    <property type="molecule type" value="Genomic_DNA"/>
</dbReference>
<name>A0A8H6U1I6_9AGAR</name>
<dbReference type="Gene3D" id="3.30.200.20">
    <property type="entry name" value="Phosphorylase Kinase, domain 1"/>
    <property type="match status" value="1"/>
</dbReference>
<evidence type="ECO:0000256" key="2">
    <source>
        <dbReference type="ARBA" id="ARBA00022741"/>
    </source>
</evidence>
<dbReference type="InterPro" id="IPR011009">
    <property type="entry name" value="Kinase-like_dom_sf"/>
</dbReference>
<dbReference type="Gene3D" id="1.10.510.10">
    <property type="entry name" value="Transferase(Phosphotransferase) domain 1"/>
    <property type="match status" value="1"/>
</dbReference>
<keyword evidence="2" id="KW-0547">Nucleotide-binding</keyword>
<dbReference type="InterPro" id="IPR051681">
    <property type="entry name" value="Ser/Thr_Kinases-Pseudokinases"/>
</dbReference>
<dbReference type="GO" id="GO:0004674">
    <property type="term" value="F:protein serine/threonine kinase activity"/>
    <property type="evidence" value="ECO:0007669"/>
    <property type="project" value="TreeGrafter"/>
</dbReference>
<dbReference type="InterPro" id="IPR000719">
    <property type="entry name" value="Prot_kinase_dom"/>
</dbReference>
<gene>
    <name evidence="6" type="ORF">MVEN_02568800</name>
</gene>
<evidence type="ECO:0000256" key="4">
    <source>
        <dbReference type="ARBA" id="ARBA00022840"/>
    </source>
</evidence>
<dbReference type="Pfam" id="PF07714">
    <property type="entry name" value="PK_Tyr_Ser-Thr"/>
    <property type="match status" value="1"/>
</dbReference>
<keyword evidence="7" id="KW-1185">Reference proteome</keyword>
<sequence length="525" mass="58889">MILMHGLASLCPPPAFIPDLQQAMPQQEPCDPPADFPEHSPMHELDSTISTITSTTARRRQSSSSSSSNDSNGNWCATAVIDIRPPGSTPEWNDIQWGRWVELHYNFATCVLHFLKSYNGFSALNELAQLTKQWAEWDILTSLANYHSVVKILFGYLKDLPLIFVSDPSSRYSSRAFAIELSDRLFQDISSVVREIETILSNSVTYKHFLTCRGTVAQQLLDLLQDLLDSSYQLNSRPLISKALQRLSRVVGGQPVAVKSMRQFKEDDVKVSLKKVGREALIWRQLSHPNLLPFLGLYTPFDLMQQIVDVAMGLEYLHKECVVHGDLKAVCGFANILVSPSGRACITDFGLSSIVDELSLNLTFSSYIGQAGTLRYQAPELLSNECSNHFGSDVYAFACVCYEILTGKVPFFEVPNEAAVVFKVTVEGARPSRLEAIASADLWQLLEDCWHRNADRRPVMTAIIQRLTTPPIGVKIEQSRPDWDEKYSARFRRSVQEWPLHTPIHSRNTAETTMQIDQSGGCTRA</sequence>
<dbReference type="AlphaFoldDB" id="A0A8H6U1I6"/>
<dbReference type="InterPro" id="IPR001245">
    <property type="entry name" value="Ser-Thr/Tyr_kinase_cat_dom"/>
</dbReference>
<comment type="caution">
    <text evidence="6">The sequence shown here is derived from an EMBL/GenBank/DDBJ whole genome shotgun (WGS) entry which is preliminary data.</text>
</comment>
<evidence type="ECO:0000256" key="3">
    <source>
        <dbReference type="ARBA" id="ARBA00022777"/>
    </source>
</evidence>
<organism evidence="6 7">
    <name type="scientific">Mycena venus</name>
    <dbReference type="NCBI Taxonomy" id="2733690"/>
    <lineage>
        <taxon>Eukaryota</taxon>
        <taxon>Fungi</taxon>
        <taxon>Dikarya</taxon>
        <taxon>Basidiomycota</taxon>
        <taxon>Agaricomycotina</taxon>
        <taxon>Agaricomycetes</taxon>
        <taxon>Agaricomycetidae</taxon>
        <taxon>Agaricales</taxon>
        <taxon>Marasmiineae</taxon>
        <taxon>Mycenaceae</taxon>
        <taxon>Mycena</taxon>
    </lineage>
</organism>
<dbReference type="PANTHER" id="PTHR44329">
    <property type="entry name" value="SERINE/THREONINE-PROTEIN KINASE TNNI3K-RELATED"/>
    <property type="match status" value="1"/>
</dbReference>
<evidence type="ECO:0000313" key="7">
    <source>
        <dbReference type="Proteomes" id="UP000620124"/>
    </source>
</evidence>
<dbReference type="OrthoDB" id="122279at2759"/>
<dbReference type="GO" id="GO:0005524">
    <property type="term" value="F:ATP binding"/>
    <property type="evidence" value="ECO:0007669"/>
    <property type="project" value="UniProtKB-KW"/>
</dbReference>
<dbReference type="SUPFAM" id="SSF56112">
    <property type="entry name" value="Protein kinase-like (PK-like)"/>
    <property type="match status" value="1"/>
</dbReference>
<evidence type="ECO:0000313" key="6">
    <source>
        <dbReference type="EMBL" id="KAF7328118.1"/>
    </source>
</evidence>
<reference evidence="6" key="1">
    <citation type="submission" date="2020-05" db="EMBL/GenBank/DDBJ databases">
        <title>Mycena genomes resolve the evolution of fungal bioluminescence.</title>
        <authorList>
            <person name="Tsai I.J."/>
        </authorList>
    </citation>
    <scope>NUCLEOTIDE SEQUENCE</scope>
    <source>
        <strain evidence="6">CCC161011</strain>
    </source>
</reference>
<keyword evidence="3 6" id="KW-0418">Kinase</keyword>
<dbReference type="Proteomes" id="UP000620124">
    <property type="component" value="Unassembled WGS sequence"/>
</dbReference>
<proteinExistence type="predicted"/>
<evidence type="ECO:0000256" key="1">
    <source>
        <dbReference type="ARBA" id="ARBA00022679"/>
    </source>
</evidence>
<evidence type="ECO:0000259" key="5">
    <source>
        <dbReference type="PROSITE" id="PS50011"/>
    </source>
</evidence>
<dbReference type="PROSITE" id="PS50011">
    <property type="entry name" value="PROTEIN_KINASE_DOM"/>
    <property type="match status" value="1"/>
</dbReference>
<dbReference type="PANTHER" id="PTHR44329:SF288">
    <property type="entry name" value="MITOGEN-ACTIVATED PROTEIN KINASE KINASE KINASE 20"/>
    <property type="match status" value="1"/>
</dbReference>
<keyword evidence="4" id="KW-0067">ATP-binding</keyword>
<protein>
    <submittedName>
        <fullName evidence="6">Protein kinase domain-containing protein</fullName>
    </submittedName>
</protein>
<accession>A0A8H6U1I6</accession>
<feature type="domain" description="Protein kinase" evidence="5">
    <location>
        <begin position="179"/>
        <end position="472"/>
    </location>
</feature>